<evidence type="ECO:0000256" key="2">
    <source>
        <dbReference type="ARBA" id="ARBA00006464"/>
    </source>
</evidence>
<name>A0A5B8C1H6_9MICO</name>
<keyword evidence="3 9" id="KW-0808">Transferase</keyword>
<feature type="domain" description="Bacterial sugar transferase" evidence="8">
    <location>
        <begin position="301"/>
        <end position="487"/>
    </location>
</feature>
<evidence type="ECO:0000256" key="7">
    <source>
        <dbReference type="SAM" id="Phobius"/>
    </source>
</evidence>
<keyword evidence="6 7" id="KW-0472">Membrane</keyword>
<feature type="transmembrane region" description="Helical" evidence="7">
    <location>
        <begin position="107"/>
        <end position="125"/>
    </location>
</feature>
<reference evidence="9 10" key="1">
    <citation type="submission" date="2019-05" db="EMBL/GenBank/DDBJ databases">
        <title>Georgenia *** sp. nov., and Georgenia *** sp. nov., isolated from the intestinal contents of plateau pika (Ochotona curzoniae) in the Qinghai-Tibet plateau of China.</title>
        <authorList>
            <person name="Tian Z."/>
        </authorList>
    </citation>
    <scope>NUCLEOTIDE SEQUENCE [LARGE SCALE GENOMIC DNA]</scope>
    <source>
        <strain evidence="9 10">Z443</strain>
    </source>
</reference>
<dbReference type="NCBIfam" id="TIGR03025">
    <property type="entry name" value="EPS_sugtrans"/>
    <property type="match status" value="1"/>
</dbReference>
<dbReference type="PANTHER" id="PTHR30576">
    <property type="entry name" value="COLANIC BIOSYNTHESIS UDP-GLUCOSE LIPID CARRIER TRANSFERASE"/>
    <property type="match status" value="1"/>
</dbReference>
<accession>A0A5B8C1H6</accession>
<feature type="transmembrane region" description="Helical" evidence="7">
    <location>
        <begin position="68"/>
        <end position="86"/>
    </location>
</feature>
<keyword evidence="4 7" id="KW-0812">Transmembrane</keyword>
<dbReference type="InterPro" id="IPR017475">
    <property type="entry name" value="EPS_sugar_tfrase"/>
</dbReference>
<comment type="subcellular location">
    <subcellularLocation>
        <location evidence="1">Membrane</location>
        <topology evidence="1">Multi-pass membrane protein</topology>
    </subcellularLocation>
</comment>
<evidence type="ECO:0000256" key="1">
    <source>
        <dbReference type="ARBA" id="ARBA00004141"/>
    </source>
</evidence>
<dbReference type="Pfam" id="PF13727">
    <property type="entry name" value="CoA_binding_3"/>
    <property type="match status" value="1"/>
</dbReference>
<evidence type="ECO:0000313" key="10">
    <source>
        <dbReference type="Proteomes" id="UP000314616"/>
    </source>
</evidence>
<dbReference type="KEGG" id="gyu:FE374_03970"/>
<comment type="similarity">
    <text evidence="2">Belongs to the bacterial sugar transferase family.</text>
</comment>
<protein>
    <submittedName>
        <fullName evidence="9">Sugar transferase</fullName>
    </submittedName>
</protein>
<feature type="transmembrane region" description="Helical" evidence="7">
    <location>
        <begin position="131"/>
        <end position="152"/>
    </location>
</feature>
<keyword evidence="5 7" id="KW-1133">Transmembrane helix</keyword>
<dbReference type="Proteomes" id="UP000314616">
    <property type="component" value="Chromosome"/>
</dbReference>
<feature type="transmembrane region" description="Helical" evidence="7">
    <location>
        <begin position="306"/>
        <end position="327"/>
    </location>
</feature>
<dbReference type="GO" id="GO:0016780">
    <property type="term" value="F:phosphotransferase activity, for other substituted phosphate groups"/>
    <property type="evidence" value="ECO:0007669"/>
    <property type="project" value="TreeGrafter"/>
</dbReference>
<dbReference type="AlphaFoldDB" id="A0A5B8C1H6"/>
<dbReference type="OrthoDB" id="9808602at2"/>
<evidence type="ECO:0000313" key="9">
    <source>
        <dbReference type="EMBL" id="QDC23900.1"/>
    </source>
</evidence>
<evidence type="ECO:0000256" key="5">
    <source>
        <dbReference type="ARBA" id="ARBA00022989"/>
    </source>
</evidence>
<dbReference type="RefSeq" id="WP_139927342.1">
    <property type="nucleotide sequence ID" value="NZ_CP040915.1"/>
</dbReference>
<dbReference type="EMBL" id="CP040915">
    <property type="protein sequence ID" value="QDC23900.1"/>
    <property type="molecule type" value="Genomic_DNA"/>
</dbReference>
<dbReference type="GO" id="GO:0016020">
    <property type="term" value="C:membrane"/>
    <property type="evidence" value="ECO:0007669"/>
    <property type="project" value="UniProtKB-SubCell"/>
</dbReference>
<dbReference type="InterPro" id="IPR003362">
    <property type="entry name" value="Bact_transf"/>
</dbReference>
<proteinExistence type="inferred from homology"/>
<evidence type="ECO:0000256" key="4">
    <source>
        <dbReference type="ARBA" id="ARBA00022692"/>
    </source>
</evidence>
<organism evidence="9 10">
    <name type="scientific">Georgenia yuyongxinii</name>
    <dbReference type="NCBI Taxonomy" id="2589797"/>
    <lineage>
        <taxon>Bacteria</taxon>
        <taxon>Bacillati</taxon>
        <taxon>Actinomycetota</taxon>
        <taxon>Actinomycetes</taxon>
        <taxon>Micrococcales</taxon>
        <taxon>Bogoriellaceae</taxon>
        <taxon>Georgenia</taxon>
    </lineage>
</organism>
<dbReference type="Pfam" id="PF02397">
    <property type="entry name" value="Bac_transf"/>
    <property type="match status" value="1"/>
</dbReference>
<evidence type="ECO:0000256" key="3">
    <source>
        <dbReference type="ARBA" id="ARBA00022679"/>
    </source>
</evidence>
<gene>
    <name evidence="9" type="ORF">FE374_03970</name>
</gene>
<dbReference type="PANTHER" id="PTHR30576:SF10">
    <property type="entry name" value="SLL5057 PROTEIN"/>
    <property type="match status" value="1"/>
</dbReference>
<feature type="transmembrane region" description="Helical" evidence="7">
    <location>
        <begin position="38"/>
        <end position="62"/>
    </location>
</feature>
<sequence length="493" mass="53466">MTLVGERLPTVAQRPARGAPDMVTPATRLTATDYARTLTLVDTVAVLGALLAGLATLSHGVLPYSASWLTSLTALVTLGAGWLIALTLTRSRHRALLGRGPTEYQRVFDASWTTVATAAIADYVLDLSLTKSTLGVMAGVGVSALLLGRFAARQWLHRQRAVGRVRIATLVVGREAQIRSLANRFRRANGRSPEVVGACVPADEAGGGLDQTVPVLGDLSRVAEVAQETGVELVVVASSDVVTAEEFRRWGWELERSGVGLAVASELADPPSRRTLLTLHDGVPLIHVDAPRFNGLRHVVKAAFDWGAAALIVIAIAPVMLTIALLVKVTSPGNVFYTQERVGKDGRPFRMLKFRSMVDGADRCLDEVLGDAGVRIYFKCRNDPRVTPLGRFLRRHSLDELPQLLNVLKGEMSLVGPRPQVEREVAQYDRYALRRLLVRPGCTGLWQVSGRSDVPAREALVMDVRYAENWSLVGDLLILARTVKVILTGEGAY</sequence>
<evidence type="ECO:0000259" key="8">
    <source>
        <dbReference type="Pfam" id="PF02397"/>
    </source>
</evidence>
<evidence type="ECO:0000256" key="6">
    <source>
        <dbReference type="ARBA" id="ARBA00023136"/>
    </source>
</evidence>